<evidence type="ECO:0000313" key="2">
    <source>
        <dbReference type="Proteomes" id="UP000798808"/>
    </source>
</evidence>
<dbReference type="Proteomes" id="UP000798808">
    <property type="component" value="Unassembled WGS sequence"/>
</dbReference>
<reference evidence="1 2" key="1">
    <citation type="submission" date="2019-02" db="EMBL/GenBank/DDBJ databases">
        <authorList>
            <person name="Goldberg S.R."/>
            <person name="Haltli B.A."/>
            <person name="Correa H."/>
            <person name="Russell K.G."/>
        </authorList>
    </citation>
    <scope>NUCLEOTIDE SEQUENCE [LARGE SCALE GENOMIC DNA]</scope>
    <source>
        <strain evidence="1 2">JCM 16186</strain>
    </source>
</reference>
<organism evidence="1 2">
    <name type="scientific">Fulvivirga kasyanovii</name>
    <dbReference type="NCBI Taxonomy" id="396812"/>
    <lineage>
        <taxon>Bacteria</taxon>
        <taxon>Pseudomonadati</taxon>
        <taxon>Bacteroidota</taxon>
        <taxon>Cytophagia</taxon>
        <taxon>Cytophagales</taxon>
        <taxon>Fulvivirgaceae</taxon>
        <taxon>Fulvivirga</taxon>
    </lineage>
</organism>
<evidence type="ECO:0000313" key="1">
    <source>
        <dbReference type="EMBL" id="MTI25761.1"/>
    </source>
</evidence>
<proteinExistence type="predicted"/>
<dbReference type="EMBL" id="SMLW01000538">
    <property type="protein sequence ID" value="MTI25761.1"/>
    <property type="molecule type" value="Genomic_DNA"/>
</dbReference>
<comment type="caution">
    <text evidence="1">The sequence shown here is derived from an EMBL/GenBank/DDBJ whole genome shotgun (WGS) entry which is preliminary data.</text>
</comment>
<accession>A0ABW9RPA2</accession>
<name>A0ABW9RPA2_9BACT</name>
<gene>
    <name evidence="1" type="ORF">E1163_12470</name>
</gene>
<protein>
    <submittedName>
        <fullName evidence="1">Uncharacterized protein</fullName>
    </submittedName>
</protein>
<keyword evidence="2" id="KW-1185">Reference proteome</keyword>
<sequence>MIPETQKLKLNKIKVLPHACEDKDLLVALVTGCWFTGCWLLGAGCWVLVHWLPFIVYCWGISSAPSS</sequence>